<dbReference type="GO" id="GO:0006284">
    <property type="term" value="P:base-excision repair"/>
    <property type="evidence" value="ECO:0007669"/>
    <property type="project" value="TreeGrafter"/>
</dbReference>
<organism evidence="11">
    <name type="scientific">Ostreococcus tauri</name>
    <name type="common">Marine green alga</name>
    <dbReference type="NCBI Taxonomy" id="70448"/>
    <lineage>
        <taxon>Eukaryota</taxon>
        <taxon>Viridiplantae</taxon>
        <taxon>Chlorophyta</taxon>
        <taxon>Mamiellophyceae</taxon>
        <taxon>Mamiellales</taxon>
        <taxon>Bathycoccaceae</taxon>
        <taxon>Ostreococcus</taxon>
    </lineage>
</organism>
<dbReference type="Proteomes" id="UP000195557">
    <property type="component" value="Unassembled WGS sequence"/>
</dbReference>
<evidence type="ECO:0000256" key="9">
    <source>
        <dbReference type="SAM" id="MobiDB-lite"/>
    </source>
</evidence>
<dbReference type="eggNOG" id="KOG1294">
    <property type="taxonomic scope" value="Eukaryota"/>
</dbReference>
<name>A0A1Y5IDD7_OSTTA</name>
<evidence type="ECO:0000256" key="1">
    <source>
        <dbReference type="ARBA" id="ARBA00007092"/>
    </source>
</evidence>
<dbReference type="PROSITE" id="PS51435">
    <property type="entry name" value="AP_NUCLEASE_F1_4"/>
    <property type="match status" value="1"/>
</dbReference>
<feature type="active site" description="Proton donor/acceptor" evidence="5">
    <location>
        <position position="202"/>
    </location>
</feature>
<feature type="binding site" evidence="6">
    <location>
        <position position="301"/>
    </location>
    <ligand>
        <name>Mg(2+)</name>
        <dbReference type="ChEBI" id="CHEBI:18420"/>
        <label>1</label>
    </ligand>
</feature>
<dbReference type="AlphaFoldDB" id="A0A1Y5IDD7"/>
<keyword evidence="8" id="KW-0234">DNA repair</keyword>
<keyword evidence="11" id="KW-0269">Exonuclease</keyword>
<dbReference type="PANTHER" id="PTHR22748:SF6">
    <property type="entry name" value="DNA-(APURINIC OR APYRIMIDINIC SITE) ENDONUCLEASE"/>
    <property type="match status" value="1"/>
</dbReference>
<feature type="active site" evidence="5">
    <location>
        <position position="162"/>
    </location>
</feature>
<evidence type="ECO:0000256" key="2">
    <source>
        <dbReference type="ARBA" id="ARBA00022723"/>
    </source>
</evidence>
<dbReference type="GO" id="GO:0003677">
    <property type="term" value="F:DNA binding"/>
    <property type="evidence" value="ECO:0007669"/>
    <property type="project" value="InterPro"/>
</dbReference>
<dbReference type="NCBIfam" id="TIGR00195">
    <property type="entry name" value="exoDNase_III"/>
    <property type="match status" value="1"/>
</dbReference>
<dbReference type="EMBL" id="KZ155791">
    <property type="protein sequence ID" value="OUS45172.1"/>
    <property type="molecule type" value="Genomic_DNA"/>
</dbReference>
<feature type="compositionally biased region" description="Low complexity" evidence="9">
    <location>
        <begin position="1"/>
        <end position="12"/>
    </location>
</feature>
<evidence type="ECO:0000256" key="5">
    <source>
        <dbReference type="PIRSR" id="PIRSR604808-1"/>
    </source>
</evidence>
<dbReference type="InterPro" id="IPR036691">
    <property type="entry name" value="Endo/exonu/phosph_ase_sf"/>
</dbReference>
<feature type="binding site" evidence="6">
    <location>
        <position position="37"/>
    </location>
    <ligand>
        <name>Mg(2+)</name>
        <dbReference type="ChEBI" id="CHEBI:18420"/>
        <label>1</label>
    </ligand>
</feature>
<feature type="binding site" evidence="6">
    <location>
        <position position="68"/>
    </location>
    <ligand>
        <name>Mg(2+)</name>
        <dbReference type="ChEBI" id="CHEBI:18420"/>
        <label>1</label>
    </ligand>
</feature>
<dbReference type="NCBIfam" id="TIGR00633">
    <property type="entry name" value="xth"/>
    <property type="match status" value="1"/>
</dbReference>
<dbReference type="InterPro" id="IPR004808">
    <property type="entry name" value="AP_endonuc_1"/>
</dbReference>
<keyword evidence="6" id="KW-0464">Manganese</keyword>
<keyword evidence="8" id="KW-0227">DNA damage</keyword>
<dbReference type="PANTHER" id="PTHR22748">
    <property type="entry name" value="AP ENDONUCLEASE"/>
    <property type="match status" value="1"/>
</dbReference>
<feature type="active site" description="Proton acceptor" evidence="5">
    <location>
        <position position="301"/>
    </location>
</feature>
<keyword evidence="2 6" id="KW-0479">Metal-binding</keyword>
<sequence length="310" mass="34313">MGARATRGVAHARGARARRRAGATAATRGTISVASFNVNGVRALLRRRPLALDDLCERTGADVLAIQETKLGVDGAGGIAREDAVARGYGARAYVTSEARRGYAGAAMFVRDGFQSTMRTIEATALSKYALSDGEKEVLMRFDLEGRVLTLETDGCFVVSAYVPNSGAELKRLRERTETWERAMRAHLCELKKAKPVIYCGDLNVAHEEIDLWGRHKENAKSAGFTPEERSAMSTLLSECELVDSFRYKHPDKRAYTYWSYRGRARELDRGWRLDYVLVDRRLADSIVDAEIYPDVTGSDHCPVSVTVAL</sequence>
<keyword evidence="11" id="KW-0540">Nuclease</keyword>
<dbReference type="GO" id="GO:0003906">
    <property type="term" value="F:DNA-(apurinic or apyrimidinic site) endonuclease activity"/>
    <property type="evidence" value="ECO:0007669"/>
    <property type="project" value="TreeGrafter"/>
</dbReference>
<dbReference type="InterPro" id="IPR005135">
    <property type="entry name" value="Endo/exonuclease/phosphatase"/>
</dbReference>
<protein>
    <submittedName>
        <fullName evidence="11">Endonuclease/exonuclease/phosphatase</fullName>
    </submittedName>
</protein>
<evidence type="ECO:0000259" key="10">
    <source>
        <dbReference type="Pfam" id="PF03372"/>
    </source>
</evidence>
<comment type="similarity">
    <text evidence="1 8">Belongs to the DNA repair enzymes AP/ExoA family.</text>
</comment>
<evidence type="ECO:0000256" key="4">
    <source>
        <dbReference type="ARBA" id="ARBA00022842"/>
    </source>
</evidence>
<evidence type="ECO:0000313" key="11">
    <source>
        <dbReference type="EMBL" id="OUS45172.1"/>
    </source>
</evidence>
<feature type="site" description="Important for catalytic activity" evidence="7">
    <location>
        <position position="275"/>
    </location>
</feature>
<dbReference type="CDD" id="cd09087">
    <property type="entry name" value="Ape1-like_AP-endo"/>
    <property type="match status" value="1"/>
</dbReference>
<keyword evidence="11" id="KW-0255">Endonuclease</keyword>
<feature type="site" description="Transition state stabilizer" evidence="7">
    <location>
        <position position="204"/>
    </location>
</feature>
<keyword evidence="4 6" id="KW-0460">Magnesium</keyword>
<dbReference type="InterPro" id="IPR020847">
    <property type="entry name" value="AP_endonuclease_F1_BS"/>
</dbReference>
<dbReference type="Gene3D" id="3.60.10.10">
    <property type="entry name" value="Endonuclease/exonuclease/phosphatase"/>
    <property type="match status" value="1"/>
</dbReference>
<dbReference type="SUPFAM" id="SSF56219">
    <property type="entry name" value="DNase I-like"/>
    <property type="match status" value="1"/>
</dbReference>
<evidence type="ECO:0000256" key="6">
    <source>
        <dbReference type="PIRSR" id="PIRSR604808-2"/>
    </source>
</evidence>
<evidence type="ECO:0000256" key="8">
    <source>
        <dbReference type="RuleBase" id="RU362131"/>
    </source>
</evidence>
<dbReference type="PROSITE" id="PS00726">
    <property type="entry name" value="AP_NUCLEASE_F1_1"/>
    <property type="match status" value="1"/>
</dbReference>
<feature type="domain" description="Endonuclease/exonuclease/phosphatase" evidence="10">
    <location>
        <begin position="34"/>
        <end position="301"/>
    </location>
</feature>
<dbReference type="GO" id="GO:0008311">
    <property type="term" value="F:double-stranded DNA 3'-5' DNA exonuclease activity"/>
    <property type="evidence" value="ECO:0007669"/>
    <property type="project" value="TreeGrafter"/>
</dbReference>
<accession>A0A1Y5IDD7</accession>
<feature type="binding site" evidence="6">
    <location>
        <position position="300"/>
    </location>
    <ligand>
        <name>Mg(2+)</name>
        <dbReference type="ChEBI" id="CHEBI:18420"/>
        <label>1</label>
    </ligand>
</feature>
<gene>
    <name evidence="11" type="ORF">BE221DRAFT_193363</name>
</gene>
<feature type="binding site" evidence="6">
    <location>
        <position position="204"/>
    </location>
    <ligand>
        <name>Mg(2+)</name>
        <dbReference type="ChEBI" id="CHEBI:18420"/>
        <label>1</label>
    </ligand>
</feature>
<proteinExistence type="inferred from homology"/>
<reference evidence="11" key="1">
    <citation type="submission" date="2017-04" db="EMBL/GenBank/DDBJ databases">
        <title>Population genomics of picophytoplankton unveils novel chromosome hypervariability.</title>
        <authorList>
            <consortium name="DOE Joint Genome Institute"/>
            <person name="Blanc-Mathieu R."/>
            <person name="Krasovec M."/>
            <person name="Hebrard M."/>
            <person name="Yau S."/>
            <person name="Desgranges E."/>
            <person name="Martin J."/>
            <person name="Schackwitz W."/>
            <person name="Kuo A."/>
            <person name="Salin G."/>
            <person name="Donnadieu C."/>
            <person name="Desdevises Y."/>
            <person name="Sanchez-Ferandin S."/>
            <person name="Moreau H."/>
            <person name="Rivals E."/>
            <person name="Grigoriev I.V."/>
            <person name="Grimsley N."/>
            <person name="Eyre-Walker A."/>
            <person name="Piganeau G."/>
        </authorList>
    </citation>
    <scope>NUCLEOTIDE SEQUENCE [LARGE SCALE GENOMIC DNA]</scope>
    <source>
        <strain evidence="11">RCC 1115</strain>
    </source>
</reference>
<dbReference type="GO" id="GO:0005634">
    <property type="term" value="C:nucleus"/>
    <property type="evidence" value="ECO:0007669"/>
    <property type="project" value="TreeGrafter"/>
</dbReference>
<evidence type="ECO:0000256" key="3">
    <source>
        <dbReference type="ARBA" id="ARBA00022801"/>
    </source>
</evidence>
<feature type="site" description="Interaction with DNA substrate" evidence="7">
    <location>
        <position position="301"/>
    </location>
</feature>
<evidence type="ECO:0000256" key="7">
    <source>
        <dbReference type="PIRSR" id="PIRSR604808-3"/>
    </source>
</evidence>
<comment type="cofactor">
    <cofactor evidence="6 8">
        <name>Mg(2+)</name>
        <dbReference type="ChEBI" id="CHEBI:18420"/>
    </cofactor>
    <cofactor evidence="6 8">
        <name>Mn(2+)</name>
        <dbReference type="ChEBI" id="CHEBI:29035"/>
    </cofactor>
    <text evidence="6 8">Probably binds two magnesium or manganese ions per subunit.</text>
</comment>
<keyword evidence="3" id="KW-0378">Hydrolase</keyword>
<dbReference type="Pfam" id="PF03372">
    <property type="entry name" value="Exo_endo_phos"/>
    <property type="match status" value="1"/>
</dbReference>
<dbReference type="GO" id="GO:0046872">
    <property type="term" value="F:metal ion binding"/>
    <property type="evidence" value="ECO:0007669"/>
    <property type="project" value="UniProtKB-KW"/>
</dbReference>
<feature type="binding site" evidence="6">
    <location>
        <position position="202"/>
    </location>
    <ligand>
        <name>Mg(2+)</name>
        <dbReference type="ChEBI" id="CHEBI:18420"/>
        <label>1</label>
    </ligand>
</feature>
<feature type="region of interest" description="Disordered" evidence="9">
    <location>
        <begin position="1"/>
        <end position="23"/>
    </location>
</feature>
<dbReference type="GO" id="GO:0008081">
    <property type="term" value="F:phosphoric diester hydrolase activity"/>
    <property type="evidence" value="ECO:0007669"/>
    <property type="project" value="TreeGrafter"/>
</dbReference>